<name>M7Y1V0_9BACT</name>
<dbReference type="InParanoid" id="M7Y1V0"/>
<feature type="transmembrane region" description="Helical" evidence="1">
    <location>
        <begin position="54"/>
        <end position="74"/>
    </location>
</feature>
<evidence type="ECO:0000313" key="3">
    <source>
        <dbReference type="Proteomes" id="UP000010953"/>
    </source>
</evidence>
<sequence length="87" mass="10181">MGSVGMLVGFFIFLSAFYPISWRYLTLAGIIGKILILAWFLGQFLPELGWNKRTIFHVAFSEIFWMIPLIVVYFRALKVKKYLENQT</sequence>
<keyword evidence="1" id="KW-0472">Membrane</keyword>
<comment type="caution">
    <text evidence="2">The sequence shown here is derived from an EMBL/GenBank/DDBJ whole genome shotgun (WGS) entry which is preliminary data.</text>
</comment>
<gene>
    <name evidence="2" type="ORF">C943_02338</name>
</gene>
<dbReference type="Proteomes" id="UP000010953">
    <property type="component" value="Unassembled WGS sequence"/>
</dbReference>
<proteinExistence type="predicted"/>
<dbReference type="AlphaFoldDB" id="M7Y1V0"/>
<protein>
    <submittedName>
        <fullName evidence="2">Uncharacterized protein</fullName>
    </submittedName>
</protein>
<evidence type="ECO:0000256" key="1">
    <source>
        <dbReference type="SAM" id="Phobius"/>
    </source>
</evidence>
<dbReference type="STRING" id="1239962.C943_02338"/>
<evidence type="ECO:0000313" key="2">
    <source>
        <dbReference type="EMBL" id="EMS31191.1"/>
    </source>
</evidence>
<keyword evidence="1" id="KW-1133">Transmembrane helix</keyword>
<organism evidence="2 3">
    <name type="scientific">Mariniradius saccharolyticus AK6</name>
    <dbReference type="NCBI Taxonomy" id="1239962"/>
    <lineage>
        <taxon>Bacteria</taxon>
        <taxon>Pseudomonadati</taxon>
        <taxon>Bacteroidota</taxon>
        <taxon>Cytophagia</taxon>
        <taxon>Cytophagales</taxon>
        <taxon>Cyclobacteriaceae</taxon>
        <taxon>Mariniradius</taxon>
    </lineage>
</organism>
<keyword evidence="3" id="KW-1185">Reference proteome</keyword>
<reference evidence="2" key="1">
    <citation type="submission" date="2013-01" db="EMBL/GenBank/DDBJ databases">
        <title>Genome assembly of Mariniradius saccharolyticus AK6.</title>
        <authorList>
            <person name="Vaidya B."/>
            <person name="Khatri I."/>
            <person name="Tanuku N.R.S."/>
            <person name="Subramanian S."/>
            <person name="Pinnaka A."/>
        </authorList>
    </citation>
    <scope>NUCLEOTIDE SEQUENCE [LARGE SCALE GENOMIC DNA]</scope>
    <source>
        <strain evidence="2">AK6</strain>
    </source>
</reference>
<keyword evidence="1" id="KW-0812">Transmembrane</keyword>
<accession>M7Y1V0</accession>
<feature type="transmembrane region" description="Helical" evidence="1">
    <location>
        <begin position="21"/>
        <end position="42"/>
    </location>
</feature>
<dbReference type="EMBL" id="AMZY02000020">
    <property type="protein sequence ID" value="EMS31191.1"/>
    <property type="molecule type" value="Genomic_DNA"/>
</dbReference>